<dbReference type="Gene3D" id="3.40.50.150">
    <property type="entry name" value="Vaccinia Virus protein VP39"/>
    <property type="match status" value="1"/>
</dbReference>
<dbReference type="AlphaFoldDB" id="A0A8J7RIE0"/>
<comment type="caution">
    <text evidence="2">The sequence shown here is derived from an EMBL/GenBank/DDBJ whole genome shotgun (WGS) entry which is preliminary data.</text>
</comment>
<dbReference type="Pfam" id="PF08241">
    <property type="entry name" value="Methyltransf_11"/>
    <property type="match status" value="1"/>
</dbReference>
<dbReference type="InterPro" id="IPR013216">
    <property type="entry name" value="Methyltransf_11"/>
</dbReference>
<proteinExistence type="predicted"/>
<dbReference type="GO" id="GO:0008757">
    <property type="term" value="F:S-adenosylmethionine-dependent methyltransferase activity"/>
    <property type="evidence" value="ECO:0007669"/>
    <property type="project" value="InterPro"/>
</dbReference>
<reference evidence="2" key="1">
    <citation type="submission" date="2021-02" db="EMBL/GenBank/DDBJ databases">
        <title>Natronogracilivirga saccharolytica gen. nov. sp. nov. a new anaerobic, haloalkiliphilic carbohydrate-fermenting bacterium from soda lake and proposing of Cyclonatronumiaceae fam. nov. in the phylum Balneolaeota.</title>
        <authorList>
            <person name="Zhilina T.N."/>
            <person name="Sorokin D.Y."/>
            <person name="Zavarzina D.G."/>
            <person name="Toshchakov S.V."/>
            <person name="Kublanov I.V."/>
        </authorList>
    </citation>
    <scope>NUCLEOTIDE SEQUENCE</scope>
    <source>
        <strain evidence="2">Z-1702</strain>
    </source>
</reference>
<dbReference type="InterPro" id="IPR029063">
    <property type="entry name" value="SAM-dependent_MTases_sf"/>
</dbReference>
<dbReference type="SUPFAM" id="SSF53335">
    <property type="entry name" value="S-adenosyl-L-methionine-dependent methyltransferases"/>
    <property type="match status" value="1"/>
</dbReference>
<protein>
    <submittedName>
        <fullName evidence="2">Class I SAM-dependent methyltransferase</fullName>
    </submittedName>
</protein>
<dbReference type="GO" id="GO:0032259">
    <property type="term" value="P:methylation"/>
    <property type="evidence" value="ECO:0007669"/>
    <property type="project" value="UniProtKB-KW"/>
</dbReference>
<accession>A0A8J7RIE0</accession>
<dbReference type="CDD" id="cd02440">
    <property type="entry name" value="AdoMet_MTases"/>
    <property type="match status" value="1"/>
</dbReference>
<dbReference type="EMBL" id="JAFIDN010000002">
    <property type="protein sequence ID" value="MBP3191812.1"/>
    <property type="molecule type" value="Genomic_DNA"/>
</dbReference>
<organism evidence="2 3">
    <name type="scientific">Natronogracilivirga saccharolytica</name>
    <dbReference type="NCBI Taxonomy" id="2812953"/>
    <lineage>
        <taxon>Bacteria</taxon>
        <taxon>Pseudomonadati</taxon>
        <taxon>Balneolota</taxon>
        <taxon>Balneolia</taxon>
        <taxon>Balneolales</taxon>
        <taxon>Cyclonatronaceae</taxon>
        <taxon>Natronogracilivirga</taxon>
    </lineage>
</organism>
<gene>
    <name evidence="2" type="ORF">NATSA_03955</name>
</gene>
<name>A0A8J7RIE0_9BACT</name>
<keyword evidence="2" id="KW-0808">Transferase</keyword>
<keyword evidence="3" id="KW-1185">Reference proteome</keyword>
<feature type="domain" description="Methyltransferase type 11" evidence="1">
    <location>
        <begin position="37"/>
        <end position="138"/>
    </location>
</feature>
<evidence type="ECO:0000313" key="3">
    <source>
        <dbReference type="Proteomes" id="UP000673975"/>
    </source>
</evidence>
<evidence type="ECO:0000259" key="1">
    <source>
        <dbReference type="Pfam" id="PF08241"/>
    </source>
</evidence>
<dbReference type="RefSeq" id="WP_210510595.1">
    <property type="nucleotide sequence ID" value="NZ_JAFIDN010000002.1"/>
</dbReference>
<sequence>MKVRDSGMPDEQNWSSHFDVDKILDEMEVSYKLRHVVEIGFGFGTFTIPAAKRISGTLHAFDIDPQMKQHLDHSIQIHQTAGTNLSDSIKTHIRDAIAESTGLHDNVSDYVMLFNIMHHEHPEELLGEARRILKPGGLAGIIHWRSDIPTPRGPDLSIRPTPEYIVSQFQKSGFRVFKGPLVLKPYHFGVLGRIT</sequence>
<evidence type="ECO:0000313" key="2">
    <source>
        <dbReference type="EMBL" id="MBP3191812.1"/>
    </source>
</evidence>
<keyword evidence="2" id="KW-0489">Methyltransferase</keyword>
<dbReference type="Proteomes" id="UP000673975">
    <property type="component" value="Unassembled WGS sequence"/>
</dbReference>